<evidence type="ECO:0000313" key="1">
    <source>
        <dbReference type="EMBL" id="QHW10772.1"/>
    </source>
</evidence>
<keyword evidence="1" id="KW-0614">Plasmid</keyword>
<name>A0A6C0NDY5_9ENTR</name>
<accession>A0A6C0NDY5</accession>
<proteinExistence type="predicted"/>
<protein>
    <submittedName>
        <fullName evidence="1">Uncharacterized protein</fullName>
    </submittedName>
</protein>
<reference evidence="1" key="1">
    <citation type="journal article" date="2020" name="Antimicrob. Agents Chemother.">
        <title>First occurrence of the OXA-198 carbapenemase in Enterobacterales.</title>
        <authorList>
            <person name="Bonnin R.A."/>
            <person name="Jousset A.B."/>
            <person name="Gauthier L."/>
            <person name="Emeraud C."/>
            <person name="Girlich D."/>
            <person name="Sauvadet A."/>
            <person name="Cotellon G."/>
            <person name="Jove T."/>
            <person name="Dortet L."/>
            <person name="Naas T."/>
        </authorList>
    </citation>
    <scope>NUCLEOTIDE SEQUENCE</scope>
    <source>
        <strain evidence="1">175G8</strain>
        <plasmid evidence="1">pCfr-OXA-198</plasmid>
    </source>
</reference>
<organism evidence="1">
    <name type="scientific">Citrobacter pasteurii</name>
    <dbReference type="NCBI Taxonomy" id="1563222"/>
    <lineage>
        <taxon>Bacteria</taxon>
        <taxon>Pseudomonadati</taxon>
        <taxon>Pseudomonadota</taxon>
        <taxon>Gammaproteobacteria</taxon>
        <taxon>Enterobacterales</taxon>
        <taxon>Enterobacteriaceae</taxon>
        <taxon>Citrobacter</taxon>
    </lineage>
</organism>
<dbReference type="InterPro" id="IPR025153">
    <property type="entry name" value="Ead_Ea22"/>
</dbReference>
<dbReference type="EMBL" id="MN699848">
    <property type="protein sequence ID" value="QHW10772.1"/>
    <property type="molecule type" value="Genomic_DNA"/>
</dbReference>
<dbReference type="Pfam" id="PF13935">
    <property type="entry name" value="Ead_Ea22"/>
    <property type="match status" value="1"/>
</dbReference>
<sequence length="238" mass="26271">MSKLTRELIAKSMLSSIENYVFEIIDSVENEVGVLTTEDHHSINSCVRNAVEKAAAELDSEQNVLRPVGVMSEKAFHRLENSESRFIALWPRPEIYLPRKRGMMVDMNALLRRLDNAAKGATQGQWVAFTHTASGTFSVHTPDDARCENVIKWAGFDCLENAKGNAEFIAVANPENVRQLVRHTADLTASHEELRSTMSAIYNSIKESGGLHAVAIMNAAKRAYDDSANIAGIVVKGE</sequence>
<geneLocation type="plasmid" evidence="1">
    <name>pCfr-OXA-198</name>
</geneLocation>
<dbReference type="RefSeq" id="WP_242453237.1">
    <property type="nucleotide sequence ID" value="NZ_MN699848.1"/>
</dbReference>
<dbReference type="AlphaFoldDB" id="A0A6C0NDY5"/>